<evidence type="ECO:0000313" key="2">
    <source>
        <dbReference type="EMBL" id="GAA2877865.1"/>
    </source>
</evidence>
<evidence type="ECO:0000313" key="3">
    <source>
        <dbReference type="Proteomes" id="UP001500831"/>
    </source>
</evidence>
<dbReference type="RefSeq" id="WP_344973409.1">
    <property type="nucleotide sequence ID" value="NZ_BAAAVI010000027.1"/>
</dbReference>
<evidence type="ECO:0000256" key="1">
    <source>
        <dbReference type="SAM" id="MobiDB-lite"/>
    </source>
</evidence>
<comment type="caution">
    <text evidence="2">The sequence shown here is derived from an EMBL/GenBank/DDBJ whole genome shotgun (WGS) entry which is preliminary data.</text>
</comment>
<accession>A0ABP6IF91</accession>
<sequence length="64" mass="7097">MELDITVLETLPAPAEARLFPRPPRLDLSSLHEDMPLSPWESQPRSRAAACGAQDDLPAERHHG</sequence>
<organism evidence="2 3">
    <name type="scientific">Streptosporangium fragile</name>
    <dbReference type="NCBI Taxonomy" id="46186"/>
    <lineage>
        <taxon>Bacteria</taxon>
        <taxon>Bacillati</taxon>
        <taxon>Actinomycetota</taxon>
        <taxon>Actinomycetes</taxon>
        <taxon>Streptosporangiales</taxon>
        <taxon>Streptosporangiaceae</taxon>
        <taxon>Streptosporangium</taxon>
    </lineage>
</organism>
<protein>
    <submittedName>
        <fullName evidence="2">Uncharacterized protein</fullName>
    </submittedName>
</protein>
<keyword evidence="3" id="KW-1185">Reference proteome</keyword>
<dbReference type="Proteomes" id="UP001500831">
    <property type="component" value="Unassembled WGS sequence"/>
</dbReference>
<reference evidence="3" key="1">
    <citation type="journal article" date="2019" name="Int. J. Syst. Evol. Microbiol.">
        <title>The Global Catalogue of Microorganisms (GCM) 10K type strain sequencing project: providing services to taxonomists for standard genome sequencing and annotation.</title>
        <authorList>
            <consortium name="The Broad Institute Genomics Platform"/>
            <consortium name="The Broad Institute Genome Sequencing Center for Infectious Disease"/>
            <person name="Wu L."/>
            <person name="Ma J."/>
        </authorList>
    </citation>
    <scope>NUCLEOTIDE SEQUENCE [LARGE SCALE GENOMIC DNA]</scope>
    <source>
        <strain evidence="3">JCM 6242</strain>
    </source>
</reference>
<dbReference type="EMBL" id="BAAAVI010000027">
    <property type="protein sequence ID" value="GAA2877865.1"/>
    <property type="molecule type" value="Genomic_DNA"/>
</dbReference>
<gene>
    <name evidence="2" type="ORF">GCM10010517_39540</name>
</gene>
<feature type="region of interest" description="Disordered" evidence="1">
    <location>
        <begin position="19"/>
        <end position="64"/>
    </location>
</feature>
<name>A0ABP6IF91_9ACTN</name>
<proteinExistence type="predicted"/>